<dbReference type="Gene3D" id="1.20.1280.120">
    <property type="match status" value="1"/>
</dbReference>
<keyword evidence="9" id="KW-1185">Reference proteome</keyword>
<keyword evidence="4" id="KW-0479">Metal-binding</keyword>
<keyword evidence="5" id="KW-0560">Oxidoreductase</keyword>
<dbReference type="PANTHER" id="PTHR11465:SF9">
    <property type="entry name" value="CATALASE"/>
    <property type="match status" value="1"/>
</dbReference>
<dbReference type="Pfam" id="PF00199">
    <property type="entry name" value="Catalase"/>
    <property type="match status" value="1"/>
</dbReference>
<evidence type="ECO:0000259" key="7">
    <source>
        <dbReference type="SMART" id="SM01060"/>
    </source>
</evidence>
<organism evidence="8 9">
    <name type="scientific">Sporosarcina ureae</name>
    <dbReference type="NCBI Taxonomy" id="1571"/>
    <lineage>
        <taxon>Bacteria</taxon>
        <taxon>Bacillati</taxon>
        <taxon>Bacillota</taxon>
        <taxon>Bacilli</taxon>
        <taxon>Bacillales</taxon>
        <taxon>Caryophanaceae</taxon>
        <taxon>Sporosarcina</taxon>
    </lineage>
</organism>
<reference evidence="8 9" key="1">
    <citation type="submission" date="2016-04" db="EMBL/GenBank/DDBJ databases">
        <title>Comparative Genomics and Epigenetics of Sporosarcina ureae.</title>
        <authorList>
            <person name="Oliver A.S."/>
            <person name="Cooper K.K."/>
        </authorList>
    </citation>
    <scope>NUCLEOTIDE SEQUENCE [LARGE SCALE GENOMIC DNA]</scope>
    <source>
        <strain evidence="8 9">S204</strain>
    </source>
</reference>
<dbReference type="Gene3D" id="2.40.180.10">
    <property type="entry name" value="Catalase core domain"/>
    <property type="match status" value="1"/>
</dbReference>
<gene>
    <name evidence="8" type="ORF">SporoS204_06950</name>
</gene>
<evidence type="ECO:0000256" key="4">
    <source>
        <dbReference type="ARBA" id="ARBA00022723"/>
    </source>
</evidence>
<evidence type="ECO:0000256" key="1">
    <source>
        <dbReference type="ARBA" id="ARBA00005329"/>
    </source>
</evidence>
<evidence type="ECO:0000256" key="5">
    <source>
        <dbReference type="ARBA" id="ARBA00023002"/>
    </source>
</evidence>
<dbReference type="InterPro" id="IPR020835">
    <property type="entry name" value="Catalase_sf"/>
</dbReference>
<comment type="similarity">
    <text evidence="1">Belongs to the catalase family.</text>
</comment>
<accession>A0ABN4YPJ2</accession>
<dbReference type="PANTHER" id="PTHR11465">
    <property type="entry name" value="CATALASE"/>
    <property type="match status" value="1"/>
</dbReference>
<keyword evidence="6" id="KW-0408">Iron</keyword>
<evidence type="ECO:0000256" key="2">
    <source>
        <dbReference type="ARBA" id="ARBA00022559"/>
    </source>
</evidence>
<dbReference type="InterPro" id="IPR011614">
    <property type="entry name" value="Catalase_core"/>
</dbReference>
<protein>
    <recommendedName>
        <fullName evidence="7">Catalase core domain-containing protein</fullName>
    </recommendedName>
</protein>
<evidence type="ECO:0000256" key="6">
    <source>
        <dbReference type="ARBA" id="ARBA00023004"/>
    </source>
</evidence>
<dbReference type="PROSITE" id="PS51402">
    <property type="entry name" value="CATALASE_3"/>
    <property type="match status" value="1"/>
</dbReference>
<keyword evidence="2" id="KW-0575">Peroxidase</keyword>
<evidence type="ECO:0000313" key="9">
    <source>
        <dbReference type="Proteomes" id="UP000192486"/>
    </source>
</evidence>
<dbReference type="SUPFAM" id="SSF56634">
    <property type="entry name" value="Heme-dependent catalase-like"/>
    <property type="match status" value="1"/>
</dbReference>
<evidence type="ECO:0000256" key="3">
    <source>
        <dbReference type="ARBA" id="ARBA00022617"/>
    </source>
</evidence>
<dbReference type="SMART" id="SM01060">
    <property type="entry name" value="Catalase"/>
    <property type="match status" value="1"/>
</dbReference>
<dbReference type="Proteomes" id="UP000192486">
    <property type="component" value="Chromosome"/>
</dbReference>
<feature type="domain" description="Catalase core" evidence="7">
    <location>
        <begin position="1"/>
        <end position="297"/>
    </location>
</feature>
<dbReference type="InterPro" id="IPR018028">
    <property type="entry name" value="Catalase"/>
</dbReference>
<dbReference type="EMBL" id="CP015108">
    <property type="protein sequence ID" value="ARF13904.1"/>
    <property type="molecule type" value="Genomic_DNA"/>
</dbReference>
<evidence type="ECO:0000313" key="8">
    <source>
        <dbReference type="EMBL" id="ARF13904.1"/>
    </source>
</evidence>
<sequence>MNNQNPITAIEAIDSIESTFHTENNLRRAHSTGVAFDAIFQPSGAAVPWTTAAHLQKTEVPAVVRFSHSSTNPNPNERLSPVKGMAVRFQLPNNTYTNLTMVNVPIFISKTPEAFIRLIQAFDSNSTWSQRIDALMHNTEYKTFGTILKELKPFRNFESLHYYSIHAYFLKNADLERQAVRFEWQPLTQNDDATSNSMENELIHKVQQGPPVRFRLLMQLAERGDATADPTIAWPDDRKLIEAGILTLHSLRTDNAESIVFDPTVTIKGIECSDDPVLHFRSAAYNESAKRRGVIKA</sequence>
<proteinExistence type="inferred from homology"/>
<name>A0ABN4YPJ2_SPOUR</name>
<dbReference type="RefSeq" id="WP_029054216.1">
    <property type="nucleotide sequence ID" value="NZ_CP015108.1"/>
</dbReference>
<keyword evidence="3" id="KW-0349">Heme</keyword>